<dbReference type="SUPFAM" id="SSF56655">
    <property type="entry name" value="Carbohydrate phosphatase"/>
    <property type="match status" value="1"/>
</dbReference>
<evidence type="ECO:0000313" key="5">
    <source>
        <dbReference type="EMBL" id="CAB4818580.1"/>
    </source>
</evidence>
<dbReference type="Gene3D" id="3.40.190.90">
    <property type="match status" value="1"/>
</dbReference>
<evidence type="ECO:0000256" key="3">
    <source>
        <dbReference type="ARBA" id="ARBA00023211"/>
    </source>
</evidence>
<dbReference type="EMBL" id="CAFABK010000001">
    <property type="protein sequence ID" value="CAB4818580.1"/>
    <property type="molecule type" value="Genomic_DNA"/>
</dbReference>
<evidence type="ECO:0000256" key="2">
    <source>
        <dbReference type="ARBA" id="ARBA00022801"/>
    </source>
</evidence>
<keyword evidence="2" id="KW-0378">Hydrolase</keyword>
<organism evidence="5">
    <name type="scientific">freshwater metagenome</name>
    <dbReference type="NCBI Taxonomy" id="449393"/>
    <lineage>
        <taxon>unclassified sequences</taxon>
        <taxon>metagenomes</taxon>
        <taxon>ecological metagenomes</taxon>
    </lineage>
</organism>
<keyword evidence="4" id="KW-0119">Carbohydrate metabolism</keyword>
<dbReference type="GO" id="GO:0006071">
    <property type="term" value="P:glycerol metabolic process"/>
    <property type="evidence" value="ECO:0007669"/>
    <property type="project" value="InterPro"/>
</dbReference>
<dbReference type="GO" id="GO:0030388">
    <property type="term" value="P:fructose 1,6-bisphosphate metabolic process"/>
    <property type="evidence" value="ECO:0007669"/>
    <property type="project" value="TreeGrafter"/>
</dbReference>
<reference evidence="5" key="1">
    <citation type="submission" date="2020-05" db="EMBL/GenBank/DDBJ databases">
        <authorList>
            <person name="Chiriac C."/>
            <person name="Salcher M."/>
            <person name="Ghai R."/>
            <person name="Kavagutti S V."/>
        </authorList>
    </citation>
    <scope>NUCLEOTIDE SEQUENCE</scope>
</reference>
<evidence type="ECO:0000256" key="1">
    <source>
        <dbReference type="ARBA" id="ARBA00022723"/>
    </source>
</evidence>
<dbReference type="PANTHER" id="PTHR30447:SF0">
    <property type="entry name" value="FRUCTOSE-1,6-BISPHOSPHATASE 1 CLASS 2-RELATED"/>
    <property type="match status" value="1"/>
</dbReference>
<name>A0A6J6ZA29_9ZZZZ</name>
<dbReference type="NCBIfam" id="TIGR00330">
    <property type="entry name" value="glpX"/>
    <property type="match status" value="1"/>
</dbReference>
<dbReference type="AlphaFoldDB" id="A0A6J6ZA29"/>
<sequence length="333" mass="34732">MRGPSPLVTGGEVPDRNLALELVRVTETAAIAAARWVGRGDKNGADAAAVNAMRSLIGSVSMNGVVVIGEGEKDDAPMLFNGERVGDGTGPEADVAVDPIDGTTLAAKGMPNAIAVIAVAERGAMFDPSAVFYMDKLVVGPQCGDVIDITAPIAWNLEQLAKRKGESVADLTVCILDRPRHDKLVDDVRKAGARIKFITDGDVAGAIMAARPGTGVDLLAGIGGTPEGIIAACAMACLGGTIQARLWPRDDAERRNALDAGHDLDRVLTTDDLVTGDNIFFCATGITDGDLLRGVHFGPDGPTTHSIVMRSKSGTIRELQCEHPKPPRSAGLR</sequence>
<dbReference type="InterPro" id="IPR004464">
    <property type="entry name" value="FBPase_class-2/SBPase"/>
</dbReference>
<gene>
    <name evidence="5" type="ORF">UFOPK3204_00004</name>
</gene>
<keyword evidence="3" id="KW-0464">Manganese</keyword>
<dbReference type="FunFam" id="3.40.190.90:FF:000001">
    <property type="entry name" value="Fructose-1,6-bisphosphatase"/>
    <property type="match status" value="1"/>
</dbReference>
<dbReference type="Pfam" id="PF03320">
    <property type="entry name" value="FBPase_glpX"/>
    <property type="match status" value="1"/>
</dbReference>
<dbReference type="Gene3D" id="3.30.540.10">
    <property type="entry name" value="Fructose-1,6-Bisphosphatase, subunit A, domain 1"/>
    <property type="match status" value="1"/>
</dbReference>
<dbReference type="PANTHER" id="PTHR30447">
    <property type="entry name" value="FRUCTOSE-1,6-BISPHOSPHATASE CLASS 2"/>
    <property type="match status" value="1"/>
</dbReference>
<keyword evidence="1" id="KW-0479">Metal-binding</keyword>
<dbReference type="PIRSF" id="PIRSF004532">
    <property type="entry name" value="GlpX"/>
    <property type="match status" value="1"/>
</dbReference>
<dbReference type="GO" id="GO:0006094">
    <property type="term" value="P:gluconeogenesis"/>
    <property type="evidence" value="ECO:0007669"/>
    <property type="project" value="InterPro"/>
</dbReference>
<evidence type="ECO:0000256" key="4">
    <source>
        <dbReference type="ARBA" id="ARBA00023277"/>
    </source>
</evidence>
<dbReference type="GO" id="GO:0042132">
    <property type="term" value="F:fructose 1,6-bisphosphate 1-phosphatase activity"/>
    <property type="evidence" value="ECO:0007669"/>
    <property type="project" value="InterPro"/>
</dbReference>
<accession>A0A6J6ZA29</accession>
<dbReference type="GO" id="GO:0005829">
    <property type="term" value="C:cytosol"/>
    <property type="evidence" value="ECO:0007669"/>
    <property type="project" value="TreeGrafter"/>
</dbReference>
<proteinExistence type="predicted"/>
<dbReference type="CDD" id="cd01516">
    <property type="entry name" value="FBPase_glpX"/>
    <property type="match status" value="1"/>
</dbReference>
<protein>
    <submittedName>
        <fullName evidence="5">Unannotated protein</fullName>
    </submittedName>
</protein>
<dbReference type="GO" id="GO:0046872">
    <property type="term" value="F:metal ion binding"/>
    <property type="evidence" value="ECO:0007669"/>
    <property type="project" value="UniProtKB-KW"/>
</dbReference>